<dbReference type="InterPro" id="IPR008042">
    <property type="entry name" value="Retrotrans_Pao"/>
</dbReference>
<reference evidence="2" key="1">
    <citation type="submission" date="2025-08" db="UniProtKB">
        <authorList>
            <consortium name="RefSeq"/>
        </authorList>
    </citation>
    <scope>IDENTIFICATION</scope>
    <source>
        <tissue evidence="2">Testes</tissue>
    </source>
</reference>
<dbReference type="Pfam" id="PF05380">
    <property type="entry name" value="Peptidase_A17"/>
    <property type="match status" value="1"/>
</dbReference>
<protein>
    <submittedName>
        <fullName evidence="2">Uncharacterized protein LOC102800583</fullName>
    </submittedName>
</protein>
<evidence type="ECO:0000313" key="1">
    <source>
        <dbReference type="Proteomes" id="UP000694865"/>
    </source>
</evidence>
<dbReference type="PANTHER" id="PTHR47331">
    <property type="entry name" value="PHD-TYPE DOMAIN-CONTAINING PROTEIN"/>
    <property type="match status" value="1"/>
</dbReference>
<dbReference type="PANTHER" id="PTHR47331:SF5">
    <property type="entry name" value="RIBONUCLEASE H"/>
    <property type="match status" value="1"/>
</dbReference>
<dbReference type="Proteomes" id="UP000694865">
    <property type="component" value="Unplaced"/>
</dbReference>
<proteinExistence type="predicted"/>
<feature type="non-terminal residue" evidence="2">
    <location>
        <position position="1"/>
    </location>
</feature>
<name>A0ABM0M316_SACKO</name>
<keyword evidence="1" id="KW-1185">Reference proteome</keyword>
<dbReference type="RefSeq" id="XP_006814407.1">
    <property type="nucleotide sequence ID" value="XM_006814344.1"/>
</dbReference>
<sequence length="202" mass="23245">IPRCYKSNDFGKLKRAELHHFSDASQHSYGQCSYLRLIDEHDKVSCSLVMGKSRVTPSKPITIPRLEVTAAVTSVQVYNFLNKELQYENITHTFWTDSKQQSCRLGIKELIQSSLWWKGPEFLSTAEILLPTEGCAIDLEANDPEVKKVTVLTTQVKPECFVDILTRLQYFSSWHKAKRAIAVCLRLKQKLQNRSIKFPKKQ</sequence>
<accession>A0ABM0M316</accession>
<gene>
    <name evidence="2" type="primary">LOC102800583</name>
</gene>
<organism evidence="1 2">
    <name type="scientific">Saccoglossus kowalevskii</name>
    <name type="common">Acorn worm</name>
    <dbReference type="NCBI Taxonomy" id="10224"/>
    <lineage>
        <taxon>Eukaryota</taxon>
        <taxon>Metazoa</taxon>
        <taxon>Hemichordata</taxon>
        <taxon>Enteropneusta</taxon>
        <taxon>Harrimaniidae</taxon>
        <taxon>Saccoglossus</taxon>
    </lineage>
</organism>
<dbReference type="GeneID" id="102800583"/>
<evidence type="ECO:0000313" key="2">
    <source>
        <dbReference type="RefSeq" id="XP_006814407.1"/>
    </source>
</evidence>